<dbReference type="Gene3D" id="3.30.360.10">
    <property type="entry name" value="Dihydrodipicolinate Reductase, domain 2"/>
    <property type="match status" value="1"/>
</dbReference>
<dbReference type="GO" id="GO:0000166">
    <property type="term" value="F:nucleotide binding"/>
    <property type="evidence" value="ECO:0007669"/>
    <property type="project" value="InterPro"/>
</dbReference>
<dbReference type="AlphaFoldDB" id="A0A6J4QBA5"/>
<comment type="similarity">
    <text evidence="1">Belongs to the Gfo/Idh/MocA family.</text>
</comment>
<reference evidence="5" key="1">
    <citation type="submission" date="2020-02" db="EMBL/GenBank/DDBJ databases">
        <authorList>
            <person name="Meier V. D."/>
        </authorList>
    </citation>
    <scope>NUCLEOTIDE SEQUENCE</scope>
    <source>
        <strain evidence="5">AVDCRST_MAG78</strain>
    </source>
</reference>
<feature type="domain" description="Gfo/Idh/MocA-like oxidoreductase N-terminal" evidence="3">
    <location>
        <begin position="5"/>
        <end position="125"/>
    </location>
</feature>
<evidence type="ECO:0000259" key="3">
    <source>
        <dbReference type="Pfam" id="PF01408"/>
    </source>
</evidence>
<dbReference type="PANTHER" id="PTHR42840">
    <property type="entry name" value="NAD(P)-BINDING ROSSMANN-FOLD SUPERFAMILY PROTEIN-RELATED"/>
    <property type="match status" value="1"/>
</dbReference>
<gene>
    <name evidence="5" type="ORF">AVDCRST_MAG78-2320</name>
</gene>
<evidence type="ECO:0000256" key="1">
    <source>
        <dbReference type="ARBA" id="ARBA00010928"/>
    </source>
</evidence>
<dbReference type="InterPro" id="IPR036291">
    <property type="entry name" value="NAD(P)-bd_dom_sf"/>
</dbReference>
<dbReference type="SUPFAM" id="SSF51735">
    <property type="entry name" value="NAD(P)-binding Rossmann-fold domains"/>
    <property type="match status" value="1"/>
</dbReference>
<accession>A0A6J4QBA5</accession>
<evidence type="ECO:0000259" key="4">
    <source>
        <dbReference type="Pfam" id="PF02894"/>
    </source>
</evidence>
<dbReference type="EC" id="1.1.1.18" evidence="5"/>
<dbReference type="Pfam" id="PF01408">
    <property type="entry name" value="GFO_IDH_MocA"/>
    <property type="match status" value="1"/>
</dbReference>
<proteinExistence type="inferred from homology"/>
<dbReference type="InterPro" id="IPR000683">
    <property type="entry name" value="Gfo/Idh/MocA-like_OxRdtase_N"/>
</dbReference>
<dbReference type="Pfam" id="PF02894">
    <property type="entry name" value="GFO_IDH_MocA_C"/>
    <property type="match status" value="1"/>
</dbReference>
<evidence type="ECO:0000256" key="2">
    <source>
        <dbReference type="ARBA" id="ARBA00023002"/>
    </source>
</evidence>
<dbReference type="NCBIfam" id="TIGR04380">
    <property type="entry name" value="myo_inos_iolG"/>
    <property type="match status" value="1"/>
</dbReference>
<dbReference type="InterPro" id="IPR004104">
    <property type="entry name" value="Gfo/Idh/MocA-like_OxRdtase_C"/>
</dbReference>
<dbReference type="PANTHER" id="PTHR42840:SF3">
    <property type="entry name" value="BINDING ROSSMANN FOLD OXIDOREDUCTASE, PUTATIVE (AFU_ORTHOLOGUE AFUA_2G10240)-RELATED"/>
    <property type="match status" value="1"/>
</dbReference>
<dbReference type="GO" id="GO:0050112">
    <property type="term" value="F:inositol 2-dehydrogenase (NAD+) activity"/>
    <property type="evidence" value="ECO:0007669"/>
    <property type="project" value="UniProtKB-EC"/>
</dbReference>
<feature type="domain" description="Gfo/Idh/MocA-like oxidoreductase C-terminal" evidence="4">
    <location>
        <begin position="139"/>
        <end position="332"/>
    </location>
</feature>
<dbReference type="EMBL" id="CADCVB010000153">
    <property type="protein sequence ID" value="CAA9439775.1"/>
    <property type="molecule type" value="Genomic_DNA"/>
</dbReference>
<dbReference type="Gene3D" id="3.40.50.720">
    <property type="entry name" value="NAD(P)-binding Rossmann-like Domain"/>
    <property type="match status" value="1"/>
</dbReference>
<organism evidence="5">
    <name type="scientific">uncultured Rubrobacteraceae bacterium</name>
    <dbReference type="NCBI Taxonomy" id="349277"/>
    <lineage>
        <taxon>Bacteria</taxon>
        <taxon>Bacillati</taxon>
        <taxon>Actinomycetota</taxon>
        <taxon>Rubrobacteria</taxon>
        <taxon>Rubrobacterales</taxon>
        <taxon>Rubrobacteraceae</taxon>
        <taxon>environmental samples</taxon>
    </lineage>
</organism>
<dbReference type="SUPFAM" id="SSF55347">
    <property type="entry name" value="Glyceraldehyde-3-phosphate dehydrogenase-like, C-terminal domain"/>
    <property type="match status" value="1"/>
</dbReference>
<dbReference type="InterPro" id="IPR030827">
    <property type="entry name" value="Myo_inos_IolG"/>
</dbReference>
<keyword evidence="2 5" id="KW-0560">Oxidoreductase</keyword>
<protein>
    <submittedName>
        <fullName evidence="5">Myo-inositol 2-dehydrogenase</fullName>
        <ecNumber evidence="5">1.1.1.18</ecNumber>
    </submittedName>
</protein>
<name>A0A6J4QBA5_9ACTN</name>
<evidence type="ECO:0000313" key="5">
    <source>
        <dbReference type="EMBL" id="CAA9439775.1"/>
    </source>
</evidence>
<sequence length="347" mass="37897">MDDRVRVGLVGLGRMGRFHAANLAGRIPLADLVRIVDADEGVARELSEGLRGVEWSTDYADLLEDSEIEAVVIASPTPLHADMIEAAAEAGKHVFCEKPISLDIERTYEAIEAARAAGVKLQVGFHRRFDPDYRRAWQKIAADEVGEVYLFRTSLRDMQAPGFDYIKGSGGFFADVTLHDFDTARWLIGEIEEVTALGAALSDPGFEEVGDIDNAVVTVRFAGGALGVIDNSRVAGYGYECSSEVMGSRATLRVDNHRRASVETLTPDSSHQDYVSDFVERFADAYAAGLESFARAVREDRDPEVSGADAAAAFVLAKAAERSHREGRAVRLTNETKDGEVFYEEVD</sequence>